<dbReference type="Proteomes" id="UP000460318">
    <property type="component" value="Unassembled WGS sequence"/>
</dbReference>
<gene>
    <name evidence="1" type="ORF">GRF59_27070</name>
</gene>
<reference evidence="1 2" key="1">
    <citation type="submission" date="2019-12" db="EMBL/GenBank/DDBJ databases">
        <title>Paenibacillus sp. nov., an endophytic bacterium isolated from the stem of Dendrobium.</title>
        <authorList>
            <person name="Zhao R."/>
        </authorList>
    </citation>
    <scope>NUCLEOTIDE SEQUENCE [LARGE SCALE GENOMIC DNA]</scope>
    <source>
        <strain evidence="1 2">HJL G12</strain>
    </source>
</reference>
<dbReference type="Pfam" id="PF02810">
    <property type="entry name" value="SEC-C"/>
    <property type="match status" value="1"/>
</dbReference>
<dbReference type="Gene3D" id="3.10.450.50">
    <property type="match status" value="1"/>
</dbReference>
<evidence type="ECO:0000313" key="2">
    <source>
        <dbReference type="Proteomes" id="UP000460318"/>
    </source>
</evidence>
<dbReference type="SUPFAM" id="SSF103642">
    <property type="entry name" value="Sec-C motif"/>
    <property type="match status" value="1"/>
</dbReference>
<organism evidence="1 2">
    <name type="scientific">Paenibacillus dendrobii</name>
    <dbReference type="NCBI Taxonomy" id="2691084"/>
    <lineage>
        <taxon>Bacteria</taxon>
        <taxon>Bacillati</taxon>
        <taxon>Bacillota</taxon>
        <taxon>Bacilli</taxon>
        <taxon>Bacillales</taxon>
        <taxon>Paenibacillaceae</taxon>
        <taxon>Paenibacillus</taxon>
    </lineage>
</organism>
<evidence type="ECO:0008006" key="3">
    <source>
        <dbReference type="Google" id="ProtNLM"/>
    </source>
</evidence>
<name>A0A7X3INL5_9BACL</name>
<keyword evidence="2" id="KW-1185">Reference proteome</keyword>
<evidence type="ECO:0000313" key="1">
    <source>
        <dbReference type="EMBL" id="MWV47262.1"/>
    </source>
</evidence>
<dbReference type="InterPro" id="IPR004027">
    <property type="entry name" value="SEC_C_motif"/>
</dbReference>
<sequence length="389" mass="43794">MLEDPRLQMEERNIQHAIIGDVMTRLPEILQSLTKSRLSSLASANQISGRSKMKKEELADALSAYLTDPEQLKSIVLVTDADEWALLETLIKEPNIQDNALPFGHYSYYLERGLVFSFFSEGKLYVLMPEEVKSAASRIDLSELKQEHGSKQEAYEYIAAAAHLYGVIKLDKLVHIINSQNSIAVEEEEVAKYAAEMVERGQDIILHDGVLFNGLVANGADDSRLAELTEGLDSKPFFVPEKEELLRYADLGYFEMTPQLSELKAFVLNNMSKDQELVEYLMDDIQLACTNKCTMQDLINEFENRKVSFKTPVHAQRVISLLAEVYNNTRMWSNGGHTLVELGSMQEGEDPKKGLVRLVDDNENVVPKVGRNEPCPCGSGLKYKKCHGK</sequence>
<dbReference type="AlphaFoldDB" id="A0A7X3INL5"/>
<protein>
    <recommendedName>
        <fullName evidence="3">Zinc chelation protein SecC</fullName>
    </recommendedName>
</protein>
<accession>A0A7X3INL5</accession>
<comment type="caution">
    <text evidence="1">The sequence shown here is derived from an EMBL/GenBank/DDBJ whole genome shotgun (WGS) entry which is preliminary data.</text>
</comment>
<proteinExistence type="predicted"/>
<dbReference type="EMBL" id="WUBI01000006">
    <property type="protein sequence ID" value="MWV47262.1"/>
    <property type="molecule type" value="Genomic_DNA"/>
</dbReference>